<dbReference type="GO" id="GO:0005829">
    <property type="term" value="C:cytosol"/>
    <property type="evidence" value="ECO:0007669"/>
    <property type="project" value="TreeGrafter"/>
</dbReference>
<dbReference type="PANTHER" id="PTHR11049:SF16">
    <property type="entry name" value="PROTEIN VDLD"/>
    <property type="match status" value="1"/>
</dbReference>
<protein>
    <recommendedName>
        <fullName evidence="2">HotDog ACOT-type domain-containing protein</fullName>
    </recommendedName>
</protein>
<dbReference type="PANTHER" id="PTHR11049">
    <property type="entry name" value="ACYL COENZYME A THIOESTER HYDROLASE"/>
    <property type="match status" value="1"/>
</dbReference>
<dbReference type="InterPro" id="IPR029069">
    <property type="entry name" value="HotDog_dom_sf"/>
</dbReference>
<feature type="domain" description="HotDog ACOT-type" evidence="2">
    <location>
        <begin position="161"/>
        <end position="276"/>
    </location>
</feature>
<gene>
    <name evidence="3" type="ORF">PECAL_6P11750</name>
</gene>
<dbReference type="PROSITE" id="PS51770">
    <property type="entry name" value="HOTDOG_ACOT"/>
    <property type="match status" value="2"/>
</dbReference>
<evidence type="ECO:0000259" key="2">
    <source>
        <dbReference type="PROSITE" id="PS51770"/>
    </source>
</evidence>
<feature type="domain" description="HotDog ACOT-type" evidence="2">
    <location>
        <begin position="1"/>
        <end position="116"/>
    </location>
</feature>
<name>A0A8J2X4V5_9STRA</name>
<dbReference type="Proteomes" id="UP000789595">
    <property type="component" value="Unassembled WGS sequence"/>
</dbReference>
<dbReference type="InterPro" id="IPR023393">
    <property type="entry name" value="START-like_dom_sf"/>
</dbReference>
<dbReference type="InterPro" id="IPR006683">
    <property type="entry name" value="Thioestr_dom"/>
</dbReference>
<dbReference type="GO" id="GO:0006637">
    <property type="term" value="P:acyl-CoA metabolic process"/>
    <property type="evidence" value="ECO:0007669"/>
    <property type="project" value="TreeGrafter"/>
</dbReference>
<organism evidence="3 4">
    <name type="scientific">Pelagomonas calceolata</name>
    <dbReference type="NCBI Taxonomy" id="35677"/>
    <lineage>
        <taxon>Eukaryota</taxon>
        <taxon>Sar</taxon>
        <taxon>Stramenopiles</taxon>
        <taxon>Ochrophyta</taxon>
        <taxon>Pelagophyceae</taxon>
        <taxon>Pelagomonadales</taxon>
        <taxon>Pelagomonadaceae</taxon>
        <taxon>Pelagomonas</taxon>
    </lineage>
</organism>
<dbReference type="OrthoDB" id="3184331at2759"/>
<comment type="caution">
    <text evidence="3">The sequence shown here is derived from an EMBL/GenBank/DDBJ whole genome shotgun (WGS) entry which is preliminary data.</text>
</comment>
<dbReference type="CDD" id="cd03442">
    <property type="entry name" value="BFIT_BACH"/>
    <property type="match status" value="2"/>
</dbReference>
<keyword evidence="1" id="KW-0378">Hydrolase</keyword>
<reference evidence="3" key="1">
    <citation type="submission" date="2021-11" db="EMBL/GenBank/DDBJ databases">
        <authorList>
            <consortium name="Genoscope - CEA"/>
            <person name="William W."/>
        </authorList>
    </citation>
    <scope>NUCLEOTIDE SEQUENCE</scope>
</reference>
<dbReference type="GO" id="GO:0052816">
    <property type="term" value="F:long-chain fatty acyl-CoA hydrolase activity"/>
    <property type="evidence" value="ECO:0007669"/>
    <property type="project" value="TreeGrafter"/>
</dbReference>
<dbReference type="Gene3D" id="3.30.530.20">
    <property type="match status" value="1"/>
</dbReference>
<dbReference type="Pfam" id="PF03061">
    <property type="entry name" value="4HBT"/>
    <property type="match status" value="1"/>
</dbReference>
<evidence type="ECO:0000256" key="1">
    <source>
        <dbReference type="ARBA" id="ARBA00022801"/>
    </source>
</evidence>
<evidence type="ECO:0000313" key="3">
    <source>
        <dbReference type="EMBL" id="CAH0379547.1"/>
    </source>
</evidence>
<dbReference type="SUPFAM" id="SSF54637">
    <property type="entry name" value="Thioesterase/thiol ester dehydrase-isomerase"/>
    <property type="match status" value="2"/>
</dbReference>
<evidence type="ECO:0000313" key="4">
    <source>
        <dbReference type="Proteomes" id="UP000789595"/>
    </source>
</evidence>
<dbReference type="InterPro" id="IPR033120">
    <property type="entry name" value="HOTDOG_ACOT"/>
</dbReference>
<accession>A0A8J2X4V5</accession>
<proteinExistence type="predicted"/>
<dbReference type="AlphaFoldDB" id="A0A8J2X4V5"/>
<dbReference type="SUPFAM" id="SSF55961">
    <property type="entry name" value="Bet v1-like"/>
    <property type="match status" value="1"/>
</dbReference>
<dbReference type="EMBL" id="CAKKNE010000006">
    <property type="protein sequence ID" value="CAH0379547.1"/>
    <property type="molecule type" value="Genomic_DNA"/>
</dbReference>
<dbReference type="InterPro" id="IPR040170">
    <property type="entry name" value="Cytosol_ACT"/>
</dbReference>
<keyword evidence="4" id="KW-1185">Reference proteome</keyword>
<sequence>MELTRRDSSMNAPSSCVRMVEQVSSVHDVGLLLQRMDIATCAAAERHTKVNCVTVAMGDVVVEHSPRVGELLTLTAEPVLVGRTSIDVSVRVSAEKGQVRRHVCDAAFTYVTTRGPDGEKRFCPPLEDDDASERTRWARATAKRRRALLKLAAPPPTPSNETFTFETIEVVLPKHQNHMGHTFGGVVMSWMHKAARTCCARHCGCAVDAVRTQGVDGVSFNTGSNVSDHLVFRARATASFDDGGEVKVRAVKRDIATGTEQLINVGYFSFGFFDGRQRFPDVKAPADALARRRMFVARRRLLTCTGGALAWHASLVKEAPALTLESSLRLFLTDELRWEHCADDVVWASGNAWGRDSFVLKTDCILPGASVDAAFRVVKDDRPAWDHLCVGIEQVENGDEWDIVRHDSKAPAAARFLRCLCRCSLPASVARLTLLRAWRKDGEGYALATRSVRHADAGKADAEVLPACWRLMPCEAGVALSYAVEFEYATLRANAPGLSDARLRRAMARAAATWCRRLAGFEFRER</sequence>
<dbReference type="Gene3D" id="3.10.129.10">
    <property type="entry name" value="Hotdog Thioesterase"/>
    <property type="match status" value="2"/>
</dbReference>